<reference evidence="1 2" key="1">
    <citation type="journal article" date="2006" name="Nature">
        <title>Global trends of whole-genome duplications revealed by the ciliate Paramecium tetraurelia.</title>
        <authorList>
            <consortium name="Genoscope"/>
            <person name="Aury J.-M."/>
            <person name="Jaillon O."/>
            <person name="Duret L."/>
            <person name="Noel B."/>
            <person name="Jubin C."/>
            <person name="Porcel B.M."/>
            <person name="Segurens B."/>
            <person name="Daubin V."/>
            <person name="Anthouard V."/>
            <person name="Aiach N."/>
            <person name="Arnaiz O."/>
            <person name="Billaut A."/>
            <person name="Beisson J."/>
            <person name="Blanc I."/>
            <person name="Bouhouche K."/>
            <person name="Camara F."/>
            <person name="Duharcourt S."/>
            <person name="Guigo R."/>
            <person name="Gogendeau D."/>
            <person name="Katinka M."/>
            <person name="Keller A.-M."/>
            <person name="Kissmehl R."/>
            <person name="Klotz C."/>
            <person name="Koll F."/>
            <person name="Le Moue A."/>
            <person name="Lepere C."/>
            <person name="Malinsky S."/>
            <person name="Nowacki M."/>
            <person name="Nowak J.K."/>
            <person name="Plattner H."/>
            <person name="Poulain J."/>
            <person name="Ruiz F."/>
            <person name="Serrano V."/>
            <person name="Zagulski M."/>
            <person name="Dessen P."/>
            <person name="Betermier M."/>
            <person name="Weissenbach J."/>
            <person name="Scarpelli C."/>
            <person name="Schachter V."/>
            <person name="Sperling L."/>
            <person name="Meyer E."/>
            <person name="Cohen J."/>
            <person name="Wincker P."/>
        </authorList>
    </citation>
    <scope>NUCLEOTIDE SEQUENCE [LARGE SCALE GENOMIC DNA]</scope>
    <source>
        <strain evidence="1 2">Stock d4-2</strain>
    </source>
</reference>
<accession>A0CGB4</accession>
<gene>
    <name evidence="1" type="ORF">GSPATT00038276001</name>
</gene>
<sequence>MCLLYQQIAKPTLTLQNKSKKENRQQFQNPKKFESSNYQFNIQNQTSYIQLRGGGCCGTKKVYSDFTYRQNQLEENFASDLQQFTNIIIEKSLRFQDKMYQDEVLSAFQWFQNHKEQFHIICQEESLLSHNYELIEKMVEQLLKQLTTYLKLSGYLFYSLLQICNDLFRIIFSYQLKNEERYMKEDLKKKLLGYYI</sequence>
<dbReference type="HOGENOM" id="CLU_1392573_0_0_1"/>
<evidence type="ECO:0000313" key="2">
    <source>
        <dbReference type="Proteomes" id="UP000000600"/>
    </source>
</evidence>
<dbReference type="GeneID" id="5023013"/>
<dbReference type="OrthoDB" id="311947at2759"/>
<evidence type="ECO:0000313" key="1">
    <source>
        <dbReference type="EMBL" id="CAK69831.1"/>
    </source>
</evidence>
<proteinExistence type="predicted"/>
<keyword evidence="2" id="KW-1185">Reference proteome</keyword>
<dbReference type="RefSeq" id="XP_001437228.1">
    <property type="nucleotide sequence ID" value="XM_001437191.1"/>
</dbReference>
<dbReference type="AlphaFoldDB" id="A0CGB4"/>
<organism evidence="1 2">
    <name type="scientific">Paramecium tetraurelia</name>
    <dbReference type="NCBI Taxonomy" id="5888"/>
    <lineage>
        <taxon>Eukaryota</taxon>
        <taxon>Sar</taxon>
        <taxon>Alveolata</taxon>
        <taxon>Ciliophora</taxon>
        <taxon>Intramacronucleata</taxon>
        <taxon>Oligohymenophorea</taxon>
        <taxon>Peniculida</taxon>
        <taxon>Parameciidae</taxon>
        <taxon>Paramecium</taxon>
    </lineage>
</organism>
<dbReference type="KEGG" id="ptm:GSPATT00038276001"/>
<dbReference type="InParanoid" id="A0CGB4"/>
<name>A0CGB4_PARTE</name>
<protein>
    <submittedName>
        <fullName evidence="1">Uncharacterized protein</fullName>
    </submittedName>
</protein>
<dbReference type="EMBL" id="CT868073">
    <property type="protein sequence ID" value="CAK69831.1"/>
    <property type="molecule type" value="Genomic_DNA"/>
</dbReference>
<dbReference type="Proteomes" id="UP000000600">
    <property type="component" value="Unassembled WGS sequence"/>
</dbReference>